<feature type="region of interest" description="Disordered" evidence="1">
    <location>
        <begin position="357"/>
        <end position="389"/>
    </location>
</feature>
<feature type="region of interest" description="Disordered" evidence="1">
    <location>
        <begin position="1"/>
        <end position="100"/>
    </location>
</feature>
<evidence type="ECO:0000256" key="1">
    <source>
        <dbReference type="SAM" id="MobiDB-lite"/>
    </source>
</evidence>
<gene>
    <name evidence="2" type="ORF">SHERM_05289</name>
</gene>
<feature type="compositionally biased region" description="Polar residues" evidence="1">
    <location>
        <begin position="79"/>
        <end position="92"/>
    </location>
</feature>
<accession>A0A9N7NY53</accession>
<feature type="compositionally biased region" description="Basic and acidic residues" evidence="1">
    <location>
        <begin position="12"/>
        <end position="30"/>
    </location>
</feature>
<protein>
    <submittedName>
        <fullName evidence="2">Uncharacterized protein</fullName>
    </submittedName>
</protein>
<sequence length="440" mass="48043">MPNAPKLLSKSKPKEIRRKPFSDRSKRDPPQSHNPRNIAKPICKNGQRSKLAPAPSKIANKFDKGPAKFRSKLKKNSQDEGPTSGNLISNPNSDEKYGPLGKFDLDPVNFETEIVDFSSHEVDKENISCCAAVKTPPVEASLSPEIQSQSRSKIPVLNSESMTPVCYGAGHLISGVTDRRKCRRRGSLKGGFEKANLFHEEGDSIEGSRNSPIPVIAEASVRWVLSPCDEENEDFDHVSGEKASDLMCPNIGDYSALSISSFSDGNIIRTPDSDMGLDEDVRLVQSKIGIVAESLNIVDKWDPTLFQDNADNSVSSSWVSSTALDNLSLSQMIISWRDEQVSKNDEFDCCCLLSDEETDGSCGEEKVESDPGTEGGVKKKSGDNKDNDFELETGFFPVLLDYEPQICGRGKEKLLSNEANMCAESTFTSEGALAASSDSD</sequence>
<evidence type="ECO:0000313" key="2">
    <source>
        <dbReference type="EMBL" id="CAA0838711.1"/>
    </source>
</evidence>
<keyword evidence="3" id="KW-1185">Reference proteome</keyword>
<dbReference type="OrthoDB" id="1921902at2759"/>
<evidence type="ECO:0000313" key="3">
    <source>
        <dbReference type="Proteomes" id="UP001153555"/>
    </source>
</evidence>
<comment type="caution">
    <text evidence="2">The sequence shown here is derived from an EMBL/GenBank/DDBJ whole genome shotgun (WGS) entry which is preliminary data.</text>
</comment>
<organism evidence="2 3">
    <name type="scientific">Striga hermonthica</name>
    <name type="common">Purple witchweed</name>
    <name type="synonym">Buchnera hermonthica</name>
    <dbReference type="NCBI Taxonomy" id="68872"/>
    <lineage>
        <taxon>Eukaryota</taxon>
        <taxon>Viridiplantae</taxon>
        <taxon>Streptophyta</taxon>
        <taxon>Embryophyta</taxon>
        <taxon>Tracheophyta</taxon>
        <taxon>Spermatophyta</taxon>
        <taxon>Magnoliopsida</taxon>
        <taxon>eudicotyledons</taxon>
        <taxon>Gunneridae</taxon>
        <taxon>Pentapetalae</taxon>
        <taxon>asterids</taxon>
        <taxon>lamiids</taxon>
        <taxon>Lamiales</taxon>
        <taxon>Orobanchaceae</taxon>
        <taxon>Buchnereae</taxon>
        <taxon>Striga</taxon>
    </lineage>
</organism>
<dbReference type="AlphaFoldDB" id="A0A9N7NY53"/>
<proteinExistence type="predicted"/>
<dbReference type="PANTHER" id="PTHR36022:SF1">
    <property type="entry name" value="GPI-ANCHORED ADHESIN-LIKE PROTEIN"/>
    <property type="match status" value="1"/>
</dbReference>
<dbReference type="Proteomes" id="UP001153555">
    <property type="component" value="Unassembled WGS sequence"/>
</dbReference>
<reference evidence="2" key="1">
    <citation type="submission" date="2019-12" db="EMBL/GenBank/DDBJ databases">
        <authorList>
            <person name="Scholes J."/>
        </authorList>
    </citation>
    <scope>NUCLEOTIDE SEQUENCE</scope>
</reference>
<name>A0A9N7NY53_STRHE</name>
<feature type="compositionally biased region" description="Basic and acidic residues" evidence="1">
    <location>
        <begin position="376"/>
        <end position="388"/>
    </location>
</feature>
<dbReference type="EMBL" id="CACSLK010031421">
    <property type="protein sequence ID" value="CAA0838711.1"/>
    <property type="molecule type" value="Genomic_DNA"/>
</dbReference>
<dbReference type="PANTHER" id="PTHR36022">
    <property type="entry name" value="GPI-ANCHORED ADHESIN-LIKE PROTEIN"/>
    <property type="match status" value="1"/>
</dbReference>